<dbReference type="GO" id="GO:0006814">
    <property type="term" value="P:sodium ion transport"/>
    <property type="evidence" value="ECO:0007669"/>
    <property type="project" value="UniProtKB-UniRule"/>
</dbReference>
<dbReference type="OrthoDB" id="9782945at2"/>
<dbReference type="NCBIfam" id="NF006777">
    <property type="entry name" value="PRK09292.1"/>
    <property type="match status" value="1"/>
</dbReference>
<feature type="transmembrane region" description="Helical" evidence="14">
    <location>
        <begin position="38"/>
        <end position="57"/>
    </location>
</feature>
<dbReference type="KEGG" id="pur:AOC03_06225"/>
<protein>
    <recommendedName>
        <fullName evidence="14">Na(+)-translocating NADH-quinone reductase subunit D</fullName>
        <shortName evidence="14">Na(+)-NQR subunit D</shortName>
        <shortName evidence="14">Na(+)-translocating NQR subunit D</shortName>
        <ecNumber evidence="14">7.2.1.1</ecNumber>
    </recommendedName>
    <alternativeName>
        <fullName evidence="14">NQR complex subunit D</fullName>
    </alternativeName>
    <alternativeName>
        <fullName evidence="14">NQR-1 subunit D</fullName>
    </alternativeName>
</protein>
<dbReference type="PIRSF" id="PIRSF006102">
    <property type="entry name" value="NQR_DE"/>
    <property type="match status" value="1"/>
</dbReference>
<reference evidence="15 16" key="1">
    <citation type="submission" date="2015-09" db="EMBL/GenBank/DDBJ databases">
        <title>Complete genome of Psychrobacter urativorans R10.10B.</title>
        <authorList>
            <person name="See-Too W.S."/>
            <person name="Chan K.G."/>
        </authorList>
    </citation>
    <scope>NUCLEOTIDE SEQUENCE [LARGE SCALE GENOMIC DNA]</scope>
    <source>
        <strain evidence="15 16">R10.10B</strain>
    </source>
</reference>
<evidence type="ECO:0000256" key="13">
    <source>
        <dbReference type="ARBA" id="ARBA00023201"/>
    </source>
</evidence>
<keyword evidence="6 14" id="KW-1278">Translocase</keyword>
<keyword evidence="2 14" id="KW-0813">Transport</keyword>
<evidence type="ECO:0000256" key="7">
    <source>
        <dbReference type="ARBA" id="ARBA00022989"/>
    </source>
</evidence>
<dbReference type="HAMAP" id="MF_00428">
    <property type="entry name" value="NqrD"/>
    <property type="match status" value="1"/>
</dbReference>
<evidence type="ECO:0000256" key="5">
    <source>
        <dbReference type="ARBA" id="ARBA00022692"/>
    </source>
</evidence>
<dbReference type="AlphaFoldDB" id="A0A0M4TEX3"/>
<evidence type="ECO:0000256" key="2">
    <source>
        <dbReference type="ARBA" id="ARBA00022448"/>
    </source>
</evidence>
<dbReference type="NCBIfam" id="TIGR01939">
    <property type="entry name" value="nqrD"/>
    <property type="match status" value="1"/>
</dbReference>
<comment type="catalytic activity">
    <reaction evidence="14">
        <text>a ubiquinone + n Na(+)(in) + NADH + H(+) = a ubiquinol + n Na(+)(out) + NAD(+)</text>
        <dbReference type="Rhea" id="RHEA:47748"/>
        <dbReference type="Rhea" id="RHEA-COMP:9565"/>
        <dbReference type="Rhea" id="RHEA-COMP:9566"/>
        <dbReference type="ChEBI" id="CHEBI:15378"/>
        <dbReference type="ChEBI" id="CHEBI:16389"/>
        <dbReference type="ChEBI" id="CHEBI:17976"/>
        <dbReference type="ChEBI" id="CHEBI:29101"/>
        <dbReference type="ChEBI" id="CHEBI:57540"/>
        <dbReference type="ChEBI" id="CHEBI:57945"/>
        <dbReference type="EC" id="7.2.1.1"/>
    </reaction>
</comment>
<dbReference type="EC" id="7.2.1.1" evidence="14"/>
<evidence type="ECO:0000256" key="11">
    <source>
        <dbReference type="ARBA" id="ARBA00023075"/>
    </source>
</evidence>
<dbReference type="EMBL" id="CP012678">
    <property type="protein sequence ID" value="ALF59679.1"/>
    <property type="molecule type" value="Genomic_DNA"/>
</dbReference>
<keyword evidence="16" id="KW-1185">Reference proteome</keyword>
<dbReference type="Proteomes" id="UP000059847">
    <property type="component" value="Chromosome"/>
</dbReference>
<dbReference type="InterPro" id="IPR011292">
    <property type="entry name" value="NqrD"/>
</dbReference>
<dbReference type="InterPro" id="IPR003667">
    <property type="entry name" value="NqrDE/RnfAE"/>
</dbReference>
<evidence type="ECO:0000256" key="6">
    <source>
        <dbReference type="ARBA" id="ARBA00022967"/>
    </source>
</evidence>
<keyword evidence="9 14" id="KW-0915">Sodium</keyword>
<dbReference type="STRING" id="45610.AOC03_06225"/>
<dbReference type="GO" id="GO:0016655">
    <property type="term" value="F:oxidoreductase activity, acting on NAD(P)H, quinone or similar compound as acceptor"/>
    <property type="evidence" value="ECO:0007669"/>
    <property type="project" value="UniProtKB-UniRule"/>
</dbReference>
<dbReference type="RefSeq" id="WP_062534270.1">
    <property type="nucleotide sequence ID" value="NZ_CP012678.1"/>
</dbReference>
<sequence length="223" mass="23764">MADTKSILVTPIFDNNPIGLQILGICSALAVTTSVANALVMSVALTLVTAFSSFFISTIRKQIPSSIRIIVQMTIIASLVIVVDQILKAVAYDVSKGLSVFVGLIITNCIVMGRAEAFAMSNPPVPSFLDGIGNGMGYSAVLLFVATIREILGSGSWFGMTILQPVTDGGWYVPNGLLLLPPSAFFIIAMFIVIIRTWKPEQVEDAEFVMKPQSKGMAHGGGH</sequence>
<keyword evidence="10 14" id="KW-0406">Ion transport</keyword>
<evidence type="ECO:0000313" key="16">
    <source>
        <dbReference type="Proteomes" id="UP000059847"/>
    </source>
</evidence>
<feature type="transmembrane region" description="Helical" evidence="14">
    <location>
        <begin position="97"/>
        <end position="115"/>
    </location>
</feature>
<proteinExistence type="inferred from homology"/>
<evidence type="ECO:0000256" key="10">
    <source>
        <dbReference type="ARBA" id="ARBA00023065"/>
    </source>
</evidence>
<feature type="transmembrane region" description="Helical" evidence="14">
    <location>
        <begin position="178"/>
        <end position="195"/>
    </location>
</feature>
<evidence type="ECO:0000256" key="3">
    <source>
        <dbReference type="ARBA" id="ARBA00022475"/>
    </source>
</evidence>
<keyword evidence="5 14" id="KW-0812">Transmembrane</keyword>
<evidence type="ECO:0000256" key="9">
    <source>
        <dbReference type="ARBA" id="ARBA00023053"/>
    </source>
</evidence>
<comment type="similarity">
    <text evidence="14">Belongs to the NqrDE/RnfAE family.</text>
</comment>
<gene>
    <name evidence="14" type="primary">nqrD</name>
    <name evidence="15" type="ORF">AOC03_06225</name>
</gene>
<dbReference type="PANTHER" id="PTHR30586:SF1">
    <property type="entry name" value="NA(+)-TRANSLOCATING NADH-QUINONE REDUCTASE SUBUNIT D"/>
    <property type="match status" value="1"/>
</dbReference>
<keyword evidence="8 14" id="KW-0520">NAD</keyword>
<comment type="subunit">
    <text evidence="14">Composed of six subunits; NqrA, NqrB, NqrC, NqrD, NqrE and NqrF.</text>
</comment>
<dbReference type="GO" id="GO:0012505">
    <property type="term" value="C:endomembrane system"/>
    <property type="evidence" value="ECO:0007669"/>
    <property type="project" value="UniProtKB-SubCell"/>
</dbReference>
<evidence type="ECO:0000256" key="4">
    <source>
        <dbReference type="ARBA" id="ARBA00022519"/>
    </source>
</evidence>
<comment type="function">
    <text evidence="14">NQR complex catalyzes the reduction of ubiquinone-1 to ubiquinol by two successive reactions, coupled with the transport of Na(+) ions from the cytoplasm to the periplasm. NqrA to NqrE are probably involved in the second step, the conversion of ubisemiquinone to ubiquinol.</text>
</comment>
<keyword evidence="7 14" id="KW-1133">Transmembrane helix</keyword>
<comment type="subcellular location">
    <subcellularLocation>
        <location evidence="14">Cell membrane</location>
        <topology evidence="14">Multi-pass membrane protein</topology>
    </subcellularLocation>
    <subcellularLocation>
        <location evidence="1">Endomembrane system</location>
        <topology evidence="1">Multi-pass membrane protein</topology>
    </subcellularLocation>
</comment>
<feature type="transmembrane region" description="Helical" evidence="14">
    <location>
        <begin position="136"/>
        <end position="158"/>
    </location>
</feature>
<accession>A0A0M4TEX3</accession>
<evidence type="ECO:0000256" key="1">
    <source>
        <dbReference type="ARBA" id="ARBA00004127"/>
    </source>
</evidence>
<evidence type="ECO:0000256" key="8">
    <source>
        <dbReference type="ARBA" id="ARBA00023027"/>
    </source>
</evidence>
<name>A0A0M4TEX3_9GAMM</name>
<keyword evidence="12 14" id="KW-0472">Membrane</keyword>
<dbReference type="Pfam" id="PF02508">
    <property type="entry name" value="Rnf-Nqr"/>
    <property type="match status" value="1"/>
</dbReference>
<organism evidence="15 16">
    <name type="scientific">Psychrobacter urativorans</name>
    <dbReference type="NCBI Taxonomy" id="45610"/>
    <lineage>
        <taxon>Bacteria</taxon>
        <taxon>Pseudomonadati</taxon>
        <taxon>Pseudomonadota</taxon>
        <taxon>Gammaproteobacteria</taxon>
        <taxon>Moraxellales</taxon>
        <taxon>Moraxellaceae</taxon>
        <taxon>Psychrobacter</taxon>
    </lineage>
</organism>
<dbReference type="GO" id="GO:0005886">
    <property type="term" value="C:plasma membrane"/>
    <property type="evidence" value="ECO:0007669"/>
    <property type="project" value="UniProtKB-SubCell"/>
</dbReference>
<dbReference type="NCBIfam" id="NF009070">
    <property type="entry name" value="PRK12405.1"/>
    <property type="match status" value="1"/>
</dbReference>
<evidence type="ECO:0000256" key="14">
    <source>
        <dbReference type="HAMAP-Rule" id="MF_00428"/>
    </source>
</evidence>
<keyword evidence="13 14" id="KW-0739">Sodium transport</keyword>
<feature type="transmembrane region" description="Helical" evidence="14">
    <location>
        <begin position="69"/>
        <end position="91"/>
    </location>
</feature>
<keyword evidence="11 14" id="KW-0830">Ubiquinone</keyword>
<evidence type="ECO:0000256" key="12">
    <source>
        <dbReference type="ARBA" id="ARBA00023136"/>
    </source>
</evidence>
<dbReference type="PANTHER" id="PTHR30586">
    <property type="entry name" value="ELECTRON TRANSPORT COMPLEX PROTEIN RNFE"/>
    <property type="match status" value="1"/>
</dbReference>
<keyword evidence="3 14" id="KW-1003">Cell membrane</keyword>
<keyword evidence="4" id="KW-0997">Cell inner membrane</keyword>
<evidence type="ECO:0000313" key="15">
    <source>
        <dbReference type="EMBL" id="ALF59679.1"/>
    </source>
</evidence>